<reference evidence="4 5" key="1">
    <citation type="submission" date="2020-08" db="EMBL/GenBank/DDBJ databases">
        <title>Genomic Encyclopedia of Type Strains, Phase III (KMG-III): the genomes of soil and plant-associated and newly described type strains.</title>
        <authorList>
            <person name="Whitman W."/>
        </authorList>
    </citation>
    <scope>NUCLEOTIDE SEQUENCE [LARGE SCALE GENOMIC DNA]</scope>
    <source>
        <strain evidence="4 5">CECT 7247</strain>
    </source>
</reference>
<dbReference type="PANTHER" id="PTHR43877:SF1">
    <property type="entry name" value="ACETYLTRANSFERASE"/>
    <property type="match status" value="1"/>
</dbReference>
<dbReference type="Pfam" id="PF00583">
    <property type="entry name" value="Acetyltransf_1"/>
    <property type="match status" value="1"/>
</dbReference>
<comment type="caution">
    <text evidence="4">The sequence shown here is derived from an EMBL/GenBank/DDBJ whole genome shotgun (WGS) entry which is preliminary data.</text>
</comment>
<proteinExistence type="predicted"/>
<evidence type="ECO:0000256" key="2">
    <source>
        <dbReference type="ARBA" id="ARBA00023315"/>
    </source>
</evidence>
<keyword evidence="2" id="KW-0012">Acyltransferase</keyword>
<protein>
    <submittedName>
        <fullName evidence="4">Ribosomal protein S18 acetylase RimI-like enzyme</fullName>
    </submittedName>
</protein>
<feature type="domain" description="N-acetyltransferase" evidence="3">
    <location>
        <begin position="5"/>
        <end position="177"/>
    </location>
</feature>
<dbReference type="EMBL" id="JACHXO010000003">
    <property type="protein sequence ID" value="MBB3194924.1"/>
    <property type="molecule type" value="Genomic_DNA"/>
</dbReference>
<dbReference type="InterPro" id="IPR016181">
    <property type="entry name" value="Acyl_CoA_acyltransferase"/>
</dbReference>
<organism evidence="4 5">
    <name type="scientific">Roseateles terrae</name>
    <dbReference type="NCBI Taxonomy" id="431060"/>
    <lineage>
        <taxon>Bacteria</taxon>
        <taxon>Pseudomonadati</taxon>
        <taxon>Pseudomonadota</taxon>
        <taxon>Betaproteobacteria</taxon>
        <taxon>Burkholderiales</taxon>
        <taxon>Sphaerotilaceae</taxon>
        <taxon>Roseateles</taxon>
    </lineage>
</organism>
<sequence length="177" mass="18782">MMPAFSIRPATPEDVPSLCALAIQVYLDTYATRGVRAGLARQALSDLSCDAFARSLAQPSRRVLVAALDGDPGDALVGFAELELAPRPAPGLMLAGAELTRLYVQPAFQRAGVGAQLIAAAEGAAAQARLPSVWLTAWDGNHRALAFYANRGYIDEGGTIHQIEDQSVGNRVLQRLL</sequence>
<evidence type="ECO:0000256" key="1">
    <source>
        <dbReference type="ARBA" id="ARBA00022679"/>
    </source>
</evidence>
<dbReference type="CDD" id="cd04301">
    <property type="entry name" value="NAT_SF"/>
    <property type="match status" value="1"/>
</dbReference>
<evidence type="ECO:0000259" key="3">
    <source>
        <dbReference type="PROSITE" id="PS51186"/>
    </source>
</evidence>
<dbReference type="PANTHER" id="PTHR43877">
    <property type="entry name" value="AMINOALKYLPHOSPHONATE N-ACETYLTRANSFERASE-RELATED-RELATED"/>
    <property type="match status" value="1"/>
</dbReference>
<dbReference type="SUPFAM" id="SSF55729">
    <property type="entry name" value="Acyl-CoA N-acyltransferases (Nat)"/>
    <property type="match status" value="1"/>
</dbReference>
<gene>
    <name evidence="4" type="ORF">FHS28_002320</name>
</gene>
<accession>A0ABR6GUK5</accession>
<name>A0ABR6GUK5_9BURK</name>
<dbReference type="InterPro" id="IPR000182">
    <property type="entry name" value="GNAT_dom"/>
</dbReference>
<dbReference type="Gene3D" id="3.40.630.30">
    <property type="match status" value="1"/>
</dbReference>
<dbReference type="PROSITE" id="PS51186">
    <property type="entry name" value="GNAT"/>
    <property type="match status" value="1"/>
</dbReference>
<keyword evidence="5" id="KW-1185">Reference proteome</keyword>
<dbReference type="Proteomes" id="UP000574369">
    <property type="component" value="Unassembled WGS sequence"/>
</dbReference>
<evidence type="ECO:0000313" key="4">
    <source>
        <dbReference type="EMBL" id="MBB3194924.1"/>
    </source>
</evidence>
<dbReference type="InterPro" id="IPR050832">
    <property type="entry name" value="Bact_Acetyltransf"/>
</dbReference>
<keyword evidence="1" id="KW-0808">Transferase</keyword>
<evidence type="ECO:0000313" key="5">
    <source>
        <dbReference type="Proteomes" id="UP000574369"/>
    </source>
</evidence>